<evidence type="ECO:0000256" key="3">
    <source>
        <dbReference type="ARBA" id="ARBA00022692"/>
    </source>
</evidence>
<dbReference type="SMART" id="SM00382">
    <property type="entry name" value="AAA"/>
    <property type="match status" value="2"/>
</dbReference>
<dbReference type="FunFam" id="1.20.1560.10:FF:000026">
    <property type="entry name" value="Multidrug resistance-associated protein lethal(2)03659"/>
    <property type="match status" value="1"/>
</dbReference>
<feature type="transmembrane region" description="Helical" evidence="9">
    <location>
        <begin position="918"/>
        <end position="941"/>
    </location>
</feature>
<keyword evidence="4" id="KW-0677">Repeat</keyword>
<evidence type="ECO:0000256" key="4">
    <source>
        <dbReference type="ARBA" id="ARBA00022737"/>
    </source>
</evidence>
<dbReference type="Gene3D" id="1.20.1560.10">
    <property type="entry name" value="ABC transporter type 1, transmembrane domain"/>
    <property type="match status" value="2"/>
</dbReference>
<feature type="domain" description="AAA+ ATPase" evidence="10">
    <location>
        <begin position="432"/>
        <end position="613"/>
    </location>
</feature>
<evidence type="ECO:0000256" key="1">
    <source>
        <dbReference type="ARBA" id="ARBA00004141"/>
    </source>
</evidence>
<feature type="transmembrane region" description="Helical" evidence="9">
    <location>
        <begin position="200"/>
        <end position="222"/>
    </location>
</feature>
<feature type="transmembrane region" description="Helical" evidence="9">
    <location>
        <begin position="349"/>
        <end position="371"/>
    </location>
</feature>
<dbReference type="SUPFAM" id="SSF90123">
    <property type="entry name" value="ABC transporter transmembrane region"/>
    <property type="match status" value="2"/>
</dbReference>
<organism evidence="11 12">
    <name type="scientific">Phyllotreta striolata</name>
    <name type="common">Striped flea beetle</name>
    <name type="synonym">Crioceris striolata</name>
    <dbReference type="NCBI Taxonomy" id="444603"/>
    <lineage>
        <taxon>Eukaryota</taxon>
        <taxon>Metazoa</taxon>
        <taxon>Ecdysozoa</taxon>
        <taxon>Arthropoda</taxon>
        <taxon>Hexapoda</taxon>
        <taxon>Insecta</taxon>
        <taxon>Pterygota</taxon>
        <taxon>Neoptera</taxon>
        <taxon>Endopterygota</taxon>
        <taxon>Coleoptera</taxon>
        <taxon>Polyphaga</taxon>
        <taxon>Cucujiformia</taxon>
        <taxon>Chrysomeloidea</taxon>
        <taxon>Chrysomelidae</taxon>
        <taxon>Galerucinae</taxon>
        <taxon>Alticini</taxon>
        <taxon>Phyllotreta</taxon>
    </lineage>
</organism>
<dbReference type="InterPro" id="IPR003439">
    <property type="entry name" value="ABC_transporter-like_ATP-bd"/>
</dbReference>
<dbReference type="FunFam" id="3.40.50.300:FF:000163">
    <property type="entry name" value="Multidrug resistance-associated protein member 4"/>
    <property type="match status" value="1"/>
</dbReference>
<dbReference type="InterPro" id="IPR011527">
    <property type="entry name" value="ABC1_TM_dom"/>
</dbReference>
<feature type="domain" description="AAA+ ATPase" evidence="10">
    <location>
        <begin position="1012"/>
        <end position="1192"/>
    </location>
</feature>
<dbReference type="AlphaFoldDB" id="A0A9N9XP63"/>
<accession>A0A9N9XP63</accession>
<evidence type="ECO:0000256" key="6">
    <source>
        <dbReference type="ARBA" id="ARBA00022840"/>
    </source>
</evidence>
<feature type="transmembrane region" description="Helical" evidence="9">
    <location>
        <begin position="228"/>
        <end position="249"/>
    </location>
</feature>
<dbReference type="FunFam" id="3.40.50.300:FF:000973">
    <property type="entry name" value="Multidrug resistance-associated protein 4"/>
    <property type="match status" value="1"/>
</dbReference>
<sequence>MDQTKKHIKVSPEERANVFSKIFYWWFLPFYYFGYKNDIQLKDIYNASKSDYSEMWGDKLQMNWEKELKKNKPNLKRAIFYTFVKPYSLSGIVLFFQHNIMKMILPAVLAEYINYFDHGKDADAIMGWFWATSMIVVAFIIVVCYHGSEMSAQRVGMRARVAVCSLMYRKTLKLNHKSLGQTAIGQLVNLMSNDVQRFELVSLFLHYMWVTPINVLVSFYVMYRSVGIVAAAAGMGAIILESIPIQAFLSNLQGKFRYQIAIKTDRRVKLMNEITSGIQVIKMYAWEKPFEKMVTLSRKFEVNYIKKSSFIFGMISSMAVFSERLCLYVSVMTVVLLGKSIRGDVIFSMAQLFNTVQLTVCICFPWCLSFYADTKVSLARIEKFLLLEEVDTENLITSEEEVGEVKLNGVTASWMPDSIAPTLIDLTFRIEPGKLCCVVGNVGAGKSSILQLLLRELTTKSGTMTTNGRIAFASQEPWLFVSSVRNNILFGKPYDRERYREVVKVCSLIKDIEQFPFGDKTLVGERGVSLSGGQRARVNLARAVYSEADIYLFDDPLSAVDTKVARHLFEECFIRYLSGKTRVLVTHQLQFMKQADLIITSKFGDDMQEKDELIEKGDIKTETYMAYWKDGGGWFLLLFTLSMFIIAQIASNAADLWLTHWTNVEKERIRIFEENITSSNRTFNGTVNHTLDATNLPDVDIKPKEYYMWIYTIFIFSSVIFLTLRSFLYYIICMKASKVLHNKMFTNVLRAPMRFFDTNPSGRILSRFSKDMGAMDELLPRSLIEAVQVFLLLIGILAMVFSVIPWMVIPTIVLGTVFCWFRVIYLKTSQAIKRLEGTTKAPVFSHLSATLCGIPTIRSANAQQMVTKEFDVLQNQHTSTCFLFIISSVSFGFYLDMISTTFLALLTYQFVLFNNGQFLSGNVGLVISQSLILTGMLQFGVRQSANAASNMISVERIMQYTKLDREGPFETVGNKPPRDWPVKGRITFKNTYLRYAMELPPVLKNINICIEPSEKVGIVGRTGAGKSTLISSIFRLAPIDGTICIDDVDTSKIGLNDLRSNISIIPQEPVLFSASLRYNLDPFERHSDEDLWNALEYVELKAAFPDLNVIISEGGSNLSAGQRQLICLARAIVKNNRVLVMDEATANVDPQTDALIQKTIRERFKDCTVLTIAHRLNTIMDSDRVLVMDAGEVIEFDQPYILLQNPESFFSKMLKESGPAMEDSLKRVAKKAYFKKNTLPIENEVNKKID</sequence>
<feature type="transmembrane region" description="Helical" evidence="9">
    <location>
        <begin position="634"/>
        <end position="654"/>
    </location>
</feature>
<comment type="subcellular location">
    <subcellularLocation>
        <location evidence="1">Membrane</location>
        <topology evidence="1">Multi-pass membrane protein</topology>
    </subcellularLocation>
</comment>
<dbReference type="PANTHER" id="PTHR24223:SF415">
    <property type="entry name" value="FI20190P1"/>
    <property type="match status" value="1"/>
</dbReference>
<dbReference type="PANTHER" id="PTHR24223">
    <property type="entry name" value="ATP-BINDING CASSETTE SUB-FAMILY C"/>
    <property type="match status" value="1"/>
</dbReference>
<reference evidence="11" key="1">
    <citation type="submission" date="2022-01" db="EMBL/GenBank/DDBJ databases">
        <authorList>
            <person name="King R."/>
        </authorList>
    </citation>
    <scope>NUCLEOTIDE SEQUENCE</scope>
</reference>
<feature type="transmembrane region" description="Helical" evidence="9">
    <location>
        <begin position="882"/>
        <end position="906"/>
    </location>
</feature>
<keyword evidence="6" id="KW-0067">ATP-binding</keyword>
<dbReference type="FunFam" id="1.20.1560.10:FF:000014">
    <property type="entry name" value="Multidrug resistance-associated protein member 4"/>
    <property type="match status" value="1"/>
</dbReference>
<keyword evidence="12" id="KW-1185">Reference proteome</keyword>
<dbReference type="GO" id="GO:0016020">
    <property type="term" value="C:membrane"/>
    <property type="evidence" value="ECO:0007669"/>
    <property type="project" value="UniProtKB-SubCell"/>
</dbReference>
<dbReference type="InterPro" id="IPR027417">
    <property type="entry name" value="P-loop_NTPase"/>
</dbReference>
<dbReference type="CDD" id="cd03244">
    <property type="entry name" value="ABCC_MRP_domain2"/>
    <property type="match status" value="1"/>
</dbReference>
<dbReference type="Gene3D" id="3.40.50.300">
    <property type="entry name" value="P-loop containing nucleotide triphosphate hydrolases"/>
    <property type="match status" value="2"/>
</dbReference>
<dbReference type="OrthoDB" id="6500128at2759"/>
<evidence type="ECO:0000313" key="12">
    <source>
        <dbReference type="Proteomes" id="UP001153712"/>
    </source>
</evidence>
<dbReference type="InterPro" id="IPR036640">
    <property type="entry name" value="ABC1_TM_sf"/>
</dbReference>
<dbReference type="Pfam" id="PF00005">
    <property type="entry name" value="ABC_tran"/>
    <property type="match status" value="2"/>
</dbReference>
<dbReference type="GO" id="GO:0140359">
    <property type="term" value="F:ABC-type transporter activity"/>
    <property type="evidence" value="ECO:0007669"/>
    <property type="project" value="InterPro"/>
</dbReference>
<evidence type="ECO:0000256" key="7">
    <source>
        <dbReference type="ARBA" id="ARBA00022989"/>
    </source>
</evidence>
<evidence type="ECO:0000256" key="2">
    <source>
        <dbReference type="ARBA" id="ARBA00022448"/>
    </source>
</evidence>
<gene>
    <name evidence="11" type="ORF">PHYEVI_LOCUS6751</name>
</gene>
<evidence type="ECO:0000256" key="8">
    <source>
        <dbReference type="ARBA" id="ARBA00023136"/>
    </source>
</evidence>
<keyword evidence="7 9" id="KW-1133">Transmembrane helix</keyword>
<evidence type="ECO:0000259" key="10">
    <source>
        <dbReference type="SMART" id="SM00382"/>
    </source>
</evidence>
<evidence type="ECO:0000256" key="5">
    <source>
        <dbReference type="ARBA" id="ARBA00022741"/>
    </source>
</evidence>
<name>A0A9N9XP63_PHYSR</name>
<dbReference type="EMBL" id="OU900096">
    <property type="protein sequence ID" value="CAG9860398.1"/>
    <property type="molecule type" value="Genomic_DNA"/>
</dbReference>
<dbReference type="InterPro" id="IPR050173">
    <property type="entry name" value="ABC_transporter_C-like"/>
</dbReference>
<evidence type="ECO:0000313" key="11">
    <source>
        <dbReference type="EMBL" id="CAG9860398.1"/>
    </source>
</evidence>
<feature type="transmembrane region" description="Helical" evidence="9">
    <location>
        <begin position="782"/>
        <end position="801"/>
    </location>
</feature>
<dbReference type="GO" id="GO:0016887">
    <property type="term" value="F:ATP hydrolysis activity"/>
    <property type="evidence" value="ECO:0007669"/>
    <property type="project" value="InterPro"/>
</dbReference>
<dbReference type="Pfam" id="PF00664">
    <property type="entry name" value="ABC_membrane"/>
    <property type="match status" value="2"/>
</dbReference>
<dbReference type="CDD" id="cd03250">
    <property type="entry name" value="ABCC_MRP_domain1"/>
    <property type="match status" value="1"/>
</dbReference>
<dbReference type="InterPro" id="IPR017871">
    <property type="entry name" value="ABC_transporter-like_CS"/>
</dbReference>
<proteinExistence type="predicted"/>
<keyword evidence="3 9" id="KW-0812">Transmembrane</keyword>
<feature type="transmembrane region" description="Helical" evidence="9">
    <location>
        <begin position="706"/>
        <end position="732"/>
    </location>
</feature>
<feature type="transmembrane region" description="Helical" evidence="9">
    <location>
        <begin position="78"/>
        <end position="96"/>
    </location>
</feature>
<dbReference type="PROSITE" id="PS00211">
    <property type="entry name" value="ABC_TRANSPORTER_1"/>
    <property type="match status" value="2"/>
</dbReference>
<feature type="transmembrane region" description="Helical" evidence="9">
    <location>
        <begin position="125"/>
        <end position="148"/>
    </location>
</feature>
<keyword evidence="5" id="KW-0547">Nucleotide-binding</keyword>
<feature type="transmembrane region" description="Helical" evidence="9">
    <location>
        <begin position="807"/>
        <end position="825"/>
    </location>
</feature>
<dbReference type="SUPFAM" id="SSF52540">
    <property type="entry name" value="P-loop containing nucleoside triphosphate hydrolases"/>
    <property type="match status" value="2"/>
</dbReference>
<protein>
    <recommendedName>
        <fullName evidence="10">AAA+ ATPase domain-containing protein</fullName>
    </recommendedName>
</protein>
<keyword evidence="2" id="KW-0813">Transport</keyword>
<evidence type="ECO:0000256" key="9">
    <source>
        <dbReference type="SAM" id="Phobius"/>
    </source>
</evidence>
<dbReference type="Proteomes" id="UP001153712">
    <property type="component" value="Chromosome 3"/>
</dbReference>
<dbReference type="GO" id="GO:0005524">
    <property type="term" value="F:ATP binding"/>
    <property type="evidence" value="ECO:0007669"/>
    <property type="project" value="UniProtKB-KW"/>
</dbReference>
<feature type="transmembrane region" description="Helical" evidence="9">
    <location>
        <begin position="310"/>
        <end position="337"/>
    </location>
</feature>
<dbReference type="InterPro" id="IPR003593">
    <property type="entry name" value="AAA+_ATPase"/>
</dbReference>
<keyword evidence="8 9" id="KW-0472">Membrane</keyword>